<name>A0AAD8FS41_ACIOX</name>
<evidence type="ECO:0000256" key="7">
    <source>
        <dbReference type="SAM" id="MobiDB-lite"/>
    </source>
</evidence>
<dbReference type="Gene3D" id="2.60.40.2840">
    <property type="match status" value="1"/>
</dbReference>
<evidence type="ECO:0000259" key="8">
    <source>
        <dbReference type="Pfam" id="PF07888"/>
    </source>
</evidence>
<evidence type="ECO:0000259" key="9">
    <source>
        <dbReference type="Pfam" id="PF17751"/>
    </source>
</evidence>
<comment type="similarity">
    <text evidence="6">Belongs to the CALCOCO family.</text>
</comment>
<dbReference type="InterPro" id="IPR041611">
    <property type="entry name" value="SKICH"/>
</dbReference>
<feature type="domain" description="Calcium binding and coiled-coil" evidence="8">
    <location>
        <begin position="126"/>
        <end position="596"/>
    </location>
</feature>
<evidence type="ECO:0000256" key="3">
    <source>
        <dbReference type="ARBA" id="ARBA00022490"/>
    </source>
</evidence>
<dbReference type="AlphaFoldDB" id="A0AAD8FS41"/>
<feature type="compositionally biased region" description="Basic and acidic residues" evidence="7">
    <location>
        <begin position="544"/>
        <end position="553"/>
    </location>
</feature>
<keyword evidence="11" id="KW-1185">Reference proteome</keyword>
<sequence>MEGSQVSVWAQAPPLSGVVFHNVARSYIPDTRVECHYTLTARHGWTARDWIGIFRVGWSSVRDYHTFVWSLAPDNYEEGQAANCCVQFQASYLPKASADPFQFCYVSSGGEVSARSPPFTFRTPTPLEELVTVEGGEWESGDDMLVVIPRAEMLQSRLEACLQERAGLLAERQESEREKAALTERMRERERGLETAEEEKKRLQQQYEEVMREKEEVTSERDALICQRAENQERIIELEEDMKIINRKVLERETELDRMKDRVKKLSFQHEQLSKQLREEEEEKERLQLKLRSSELELRRLAADFQTLRSSLAERDTQALQLRDEISKLQSKLSTTLEYKEHTVLLREQLRCSQDQLSSSQQKAELLGAELGSAAAMRDRTMSELHKARLEGAEMNIQLAQGTLAWKKDRAQWLKERLALLQSSEVQKEKLVCLEAEVLTLEEGLQEERMEKEKLEVELGRERDCNRVQLGETVRELKELKSTLRISMKEKEQLLAEKQELLQYMQKLEQRLDSVADSKWKDAVSETPSRPDSPFSDSEDESPEDMRPPRERSAYSLCDNTAVATETPGFQTPPPSPRQPARGGVVISQPAPIASHLPAGGTETDSSDSVRQRGRRTDRQTAPTR</sequence>
<dbReference type="GO" id="GO:0005737">
    <property type="term" value="C:cytoplasm"/>
    <property type="evidence" value="ECO:0007669"/>
    <property type="project" value="UniProtKB-SubCell"/>
</dbReference>
<reference evidence="10" key="1">
    <citation type="submission" date="2022-02" db="EMBL/GenBank/DDBJ databases">
        <title>Atlantic sturgeon de novo genome assembly.</title>
        <authorList>
            <person name="Stock M."/>
            <person name="Klopp C."/>
            <person name="Guiguen Y."/>
            <person name="Cabau C."/>
            <person name="Parinello H."/>
            <person name="Santidrian Yebra-Pimentel E."/>
            <person name="Kuhl H."/>
            <person name="Dirks R.P."/>
            <person name="Guessner J."/>
            <person name="Wuertz S."/>
            <person name="Du K."/>
            <person name="Schartl M."/>
        </authorList>
    </citation>
    <scope>NUCLEOTIDE SEQUENCE</scope>
    <source>
        <strain evidence="10">STURGEONOMICS-FGT-2020</strain>
        <tissue evidence="10">Whole blood</tissue>
    </source>
</reference>
<feature type="region of interest" description="Disordered" evidence="7">
    <location>
        <begin position="516"/>
        <end position="625"/>
    </location>
</feature>
<dbReference type="PANTHER" id="PTHR31915:SF5">
    <property type="entry name" value="CALCIUM-BINDING AND COILED-COIL DOMAIN-CONTAINING PROTEIN 1"/>
    <property type="match status" value="1"/>
</dbReference>
<evidence type="ECO:0000313" key="11">
    <source>
        <dbReference type="Proteomes" id="UP001230051"/>
    </source>
</evidence>
<accession>A0AAD8FS41</accession>
<dbReference type="GO" id="GO:0003713">
    <property type="term" value="F:transcription coactivator activity"/>
    <property type="evidence" value="ECO:0007669"/>
    <property type="project" value="TreeGrafter"/>
</dbReference>
<dbReference type="InterPro" id="IPR051002">
    <property type="entry name" value="UBA_autophagy_assoc_protein"/>
</dbReference>
<keyword evidence="4" id="KW-0175">Coiled coil</keyword>
<dbReference type="InterPro" id="IPR012852">
    <property type="entry name" value="CALCOCO1-like"/>
</dbReference>
<protein>
    <submittedName>
        <fullName evidence="10">Calcium-binding and coiled-coil domain-containing protein 1</fullName>
    </submittedName>
</protein>
<dbReference type="GO" id="GO:0005634">
    <property type="term" value="C:nucleus"/>
    <property type="evidence" value="ECO:0007669"/>
    <property type="project" value="UniProtKB-SubCell"/>
</dbReference>
<feature type="compositionally biased region" description="Polar residues" evidence="7">
    <location>
        <begin position="558"/>
        <end position="570"/>
    </location>
</feature>
<dbReference type="Pfam" id="PF07888">
    <property type="entry name" value="CALCOCO1"/>
    <property type="match status" value="1"/>
</dbReference>
<feature type="compositionally biased region" description="Basic and acidic residues" evidence="7">
    <location>
        <begin position="608"/>
        <end position="619"/>
    </location>
</feature>
<gene>
    <name evidence="10" type="primary">Calcoco1</name>
    <name evidence="10" type="ORF">AOXY_G33151</name>
</gene>
<evidence type="ECO:0000256" key="5">
    <source>
        <dbReference type="ARBA" id="ARBA00023242"/>
    </source>
</evidence>
<dbReference type="GO" id="GO:0045944">
    <property type="term" value="P:positive regulation of transcription by RNA polymerase II"/>
    <property type="evidence" value="ECO:0007669"/>
    <property type="project" value="TreeGrafter"/>
</dbReference>
<evidence type="ECO:0000256" key="2">
    <source>
        <dbReference type="ARBA" id="ARBA00004496"/>
    </source>
</evidence>
<comment type="subcellular location">
    <subcellularLocation>
        <location evidence="2">Cytoplasm</location>
    </subcellularLocation>
    <subcellularLocation>
        <location evidence="1">Nucleus</location>
    </subcellularLocation>
</comment>
<proteinExistence type="inferred from homology"/>
<evidence type="ECO:0000313" key="10">
    <source>
        <dbReference type="EMBL" id="KAK1151129.1"/>
    </source>
</evidence>
<dbReference type="PANTHER" id="PTHR31915">
    <property type="entry name" value="SKICH DOMAIN-CONTAINING PROTEIN"/>
    <property type="match status" value="1"/>
</dbReference>
<feature type="domain" description="SKICH" evidence="9">
    <location>
        <begin position="18"/>
        <end position="121"/>
    </location>
</feature>
<keyword evidence="5" id="KW-0539">Nucleus</keyword>
<feature type="region of interest" description="Disordered" evidence="7">
    <location>
        <begin position="173"/>
        <end position="199"/>
    </location>
</feature>
<organism evidence="10 11">
    <name type="scientific">Acipenser oxyrinchus oxyrinchus</name>
    <dbReference type="NCBI Taxonomy" id="40147"/>
    <lineage>
        <taxon>Eukaryota</taxon>
        <taxon>Metazoa</taxon>
        <taxon>Chordata</taxon>
        <taxon>Craniata</taxon>
        <taxon>Vertebrata</taxon>
        <taxon>Euteleostomi</taxon>
        <taxon>Actinopterygii</taxon>
        <taxon>Chondrostei</taxon>
        <taxon>Acipenseriformes</taxon>
        <taxon>Acipenseridae</taxon>
        <taxon>Acipenser</taxon>
    </lineage>
</organism>
<evidence type="ECO:0000256" key="4">
    <source>
        <dbReference type="ARBA" id="ARBA00023054"/>
    </source>
</evidence>
<dbReference type="Pfam" id="PF17751">
    <property type="entry name" value="SKICH"/>
    <property type="match status" value="1"/>
</dbReference>
<evidence type="ECO:0000256" key="1">
    <source>
        <dbReference type="ARBA" id="ARBA00004123"/>
    </source>
</evidence>
<dbReference type="Proteomes" id="UP001230051">
    <property type="component" value="Unassembled WGS sequence"/>
</dbReference>
<dbReference type="EMBL" id="JAGXEW010000054">
    <property type="protein sequence ID" value="KAK1151129.1"/>
    <property type="molecule type" value="Genomic_DNA"/>
</dbReference>
<keyword evidence="3" id="KW-0963">Cytoplasm</keyword>
<evidence type="ECO:0000256" key="6">
    <source>
        <dbReference type="ARBA" id="ARBA00037963"/>
    </source>
</evidence>
<comment type="caution">
    <text evidence="10">The sequence shown here is derived from an EMBL/GenBank/DDBJ whole genome shotgun (WGS) entry which is preliminary data.</text>
</comment>